<accession>A0A914DJY9</accession>
<dbReference type="InterPro" id="IPR007246">
    <property type="entry name" value="Gaa1"/>
</dbReference>
<evidence type="ECO:0000256" key="1">
    <source>
        <dbReference type="SAM" id="Phobius"/>
    </source>
</evidence>
<name>A0A914DJY9_9BILA</name>
<feature type="transmembrane region" description="Helical" evidence="1">
    <location>
        <begin position="465"/>
        <end position="497"/>
    </location>
</feature>
<feature type="transmembrane region" description="Helical" evidence="1">
    <location>
        <begin position="22"/>
        <end position="41"/>
    </location>
</feature>
<dbReference type="GO" id="GO:0016255">
    <property type="term" value="P:attachment of GPI anchor to protein"/>
    <property type="evidence" value="ECO:0007669"/>
    <property type="project" value="TreeGrafter"/>
</dbReference>
<dbReference type="PANTHER" id="PTHR13304:SF0">
    <property type="entry name" value="GLYCOSYLPHOSPHATIDYLINOSITOL ANCHOR ATTACHMENT 1 PROTEIN"/>
    <property type="match status" value="1"/>
</dbReference>
<dbReference type="GO" id="GO:0042765">
    <property type="term" value="C:GPI-anchor transamidase complex"/>
    <property type="evidence" value="ECO:0007669"/>
    <property type="project" value="InterPro"/>
</dbReference>
<protein>
    <submittedName>
        <fullName evidence="3">Glycosylphosphatidylinositol anchor attachment 1 protein</fullName>
    </submittedName>
</protein>
<dbReference type="AlphaFoldDB" id="A0A914DJY9"/>
<evidence type="ECO:0000313" key="3">
    <source>
        <dbReference type="WBParaSite" id="ACRNAN_scaffold292.g15574.t1"/>
    </source>
</evidence>
<organism evidence="2 3">
    <name type="scientific">Acrobeloides nanus</name>
    <dbReference type="NCBI Taxonomy" id="290746"/>
    <lineage>
        <taxon>Eukaryota</taxon>
        <taxon>Metazoa</taxon>
        <taxon>Ecdysozoa</taxon>
        <taxon>Nematoda</taxon>
        <taxon>Chromadorea</taxon>
        <taxon>Rhabditida</taxon>
        <taxon>Tylenchina</taxon>
        <taxon>Cephalobomorpha</taxon>
        <taxon>Cephaloboidea</taxon>
        <taxon>Cephalobidae</taxon>
        <taxon>Acrobeloides</taxon>
    </lineage>
</organism>
<dbReference type="Gene3D" id="3.40.630.10">
    <property type="entry name" value="Zn peptidases"/>
    <property type="match status" value="1"/>
</dbReference>
<keyword evidence="2" id="KW-1185">Reference proteome</keyword>
<keyword evidence="1" id="KW-0472">Membrane</keyword>
<dbReference type="Pfam" id="PF04114">
    <property type="entry name" value="Gaa1"/>
    <property type="match status" value="1"/>
</dbReference>
<dbReference type="Proteomes" id="UP000887540">
    <property type="component" value="Unplaced"/>
</dbReference>
<feature type="transmembrane region" description="Helical" evidence="1">
    <location>
        <begin position="388"/>
        <end position="407"/>
    </location>
</feature>
<dbReference type="WBParaSite" id="ACRNAN_scaffold292.g15574.t1">
    <property type="protein sequence ID" value="ACRNAN_scaffold292.g15574.t1"/>
    <property type="gene ID" value="ACRNAN_scaffold292.g15574"/>
</dbReference>
<dbReference type="PANTHER" id="PTHR13304">
    <property type="entry name" value="GLYCOSYLPHOSPHATIDYLINOSITOL ANCHOR ATTACHMENT 1 PROTEIN"/>
    <property type="match status" value="1"/>
</dbReference>
<proteinExistence type="predicted"/>
<feature type="transmembrane region" description="Helical" evidence="1">
    <location>
        <begin position="358"/>
        <end position="376"/>
    </location>
</feature>
<keyword evidence="1" id="KW-1133">Transmembrane helix</keyword>
<sequence length="543" mass="61176">MRSFTTFKGDPPVWVKFLTDRASVISLVSLIAAIGYGLFAITPDATENTRISENALLPGVVDENFDQRERISSFSKEIRLQFKEGNVKEYIKSKLHSFGVETYSQNFQFNRDRFRNETGSNVYGIVRAYRSPPVEAILVVVPVKESHIDSIALGMALQTYCREQVYWARDIIFLFAEHAEIGLEAWLAAYHGSRHSFVSADALEAHGGAIIGATVLDVVGSRFVNLNIQFNMINGKLPNLDLFNLYVRLAEKFQLRACIYGLCRQHSYTSVLNAVVRGVFTQAFYEVEGLHSVFGGYGINAVSLQAHERKKTSENGTPLWRIGQIVEGGLRSMNNILEKFHQSYFLYILATPRKFISVAYYMPIVGLVAAPMLLFGLREWFNVRNLEIPSAAFLSAHMLAVLIYLVGTIKWPAILEANMQQEIATNRGLQTILAIILQLPILALFKINSPSSWVITKFFLYLEAALFIGALSLINFSLALVLGICIVPAVLFFTIAFPNRMIFKFIDYRMQHENVETKEAAHHIFPPIDIRLPLPLDLPSSLF</sequence>
<evidence type="ECO:0000313" key="2">
    <source>
        <dbReference type="Proteomes" id="UP000887540"/>
    </source>
</evidence>
<feature type="transmembrane region" description="Helical" evidence="1">
    <location>
        <begin position="428"/>
        <end position="445"/>
    </location>
</feature>
<reference evidence="3" key="1">
    <citation type="submission" date="2022-11" db="UniProtKB">
        <authorList>
            <consortium name="WormBaseParasite"/>
        </authorList>
    </citation>
    <scope>IDENTIFICATION</scope>
</reference>
<keyword evidence="1" id="KW-0812">Transmembrane</keyword>